<gene>
    <name evidence="3" type="ORF">ABJI51_04335</name>
</gene>
<dbReference type="Gene3D" id="3.40.50.720">
    <property type="entry name" value="NAD(P)-binding Rossmann-like Domain"/>
    <property type="match status" value="1"/>
</dbReference>
<keyword evidence="2" id="KW-0560">Oxidoreductase</keyword>
<dbReference type="Pfam" id="PF13561">
    <property type="entry name" value="adh_short_C2"/>
    <property type="match status" value="1"/>
</dbReference>
<evidence type="ECO:0000313" key="4">
    <source>
        <dbReference type="Proteomes" id="UP001440984"/>
    </source>
</evidence>
<dbReference type="PROSITE" id="PS00061">
    <property type="entry name" value="ADH_SHORT"/>
    <property type="match status" value="1"/>
</dbReference>
<dbReference type="PANTHER" id="PTHR24321:SF8">
    <property type="entry name" value="ESTRADIOL 17-BETA-DEHYDROGENASE 8-RELATED"/>
    <property type="match status" value="1"/>
</dbReference>
<comment type="similarity">
    <text evidence="1">Belongs to the short-chain dehydrogenases/reductases (SDR) family.</text>
</comment>
<sequence>MNSSVIVTGAASGIGRATALGFAREGAKVLAADLNDEGLKTVVEEIRAAGATAEAVSGDLSDPAVIERVVGAAVAEFGGVDVLANIAGVIDSQSAAADVTDAEWERIIRINLTAPFMLARAVVPHMLAKGKGAIVNTGSTASLRGSASGTAYTVSKHGVIGLTHSLAVMYGGSGIRTNAIAPGPTMTNIVAGYRGDEEGHGPKVLAGYRQNLPRFSEADEPAAAIVFLASDAAGSINGVVLPVDNGIAAA</sequence>
<dbReference type="CDD" id="cd05233">
    <property type="entry name" value="SDR_c"/>
    <property type="match status" value="1"/>
</dbReference>
<reference evidence="3 4" key="1">
    <citation type="submission" date="2024-05" db="EMBL/GenBank/DDBJ databases">
        <authorList>
            <person name="Zhao H."/>
            <person name="Xu Y."/>
            <person name="Lin S."/>
            <person name="Spain J.C."/>
            <person name="Zhou N.-Y."/>
        </authorList>
    </citation>
    <scope>NUCLEOTIDE SEQUENCE [LARGE SCALE GENOMIC DNA]</scope>
    <source>
        <strain evidence="3 4">NEAU-NG30</strain>
    </source>
</reference>
<evidence type="ECO:0000313" key="3">
    <source>
        <dbReference type="EMBL" id="MEQ0558289.1"/>
    </source>
</evidence>
<dbReference type="PRINTS" id="PR00080">
    <property type="entry name" value="SDRFAMILY"/>
</dbReference>
<evidence type="ECO:0000256" key="2">
    <source>
        <dbReference type="ARBA" id="ARBA00023002"/>
    </source>
</evidence>
<dbReference type="InterPro" id="IPR002347">
    <property type="entry name" value="SDR_fam"/>
</dbReference>
<dbReference type="PANTHER" id="PTHR24321">
    <property type="entry name" value="DEHYDROGENASES, SHORT CHAIN"/>
    <property type="match status" value="1"/>
</dbReference>
<dbReference type="InterPro" id="IPR036291">
    <property type="entry name" value="NAD(P)-bd_dom_sf"/>
</dbReference>
<keyword evidence="4" id="KW-1185">Reference proteome</keyword>
<protein>
    <submittedName>
        <fullName evidence="3">SDR family oxidoreductase</fullName>
    </submittedName>
</protein>
<organism evidence="3 4">
    <name type="scientific">Amycolatopsis melonis</name>
    <dbReference type="NCBI Taxonomy" id="3156488"/>
    <lineage>
        <taxon>Bacteria</taxon>
        <taxon>Bacillati</taxon>
        <taxon>Actinomycetota</taxon>
        <taxon>Actinomycetes</taxon>
        <taxon>Pseudonocardiales</taxon>
        <taxon>Pseudonocardiaceae</taxon>
        <taxon>Amycolatopsis</taxon>
    </lineage>
</organism>
<proteinExistence type="inferred from homology"/>
<accession>A0ABV0L7K1</accession>
<evidence type="ECO:0000256" key="1">
    <source>
        <dbReference type="ARBA" id="ARBA00006484"/>
    </source>
</evidence>
<dbReference type="RefSeq" id="WP_348947608.1">
    <property type="nucleotide sequence ID" value="NZ_JBDZYD010000001.1"/>
</dbReference>
<name>A0ABV0L7K1_9PSEU</name>
<dbReference type="PRINTS" id="PR00081">
    <property type="entry name" value="GDHRDH"/>
</dbReference>
<dbReference type="SUPFAM" id="SSF51735">
    <property type="entry name" value="NAD(P)-binding Rossmann-fold domains"/>
    <property type="match status" value="1"/>
</dbReference>
<dbReference type="Proteomes" id="UP001440984">
    <property type="component" value="Unassembled WGS sequence"/>
</dbReference>
<dbReference type="InterPro" id="IPR020904">
    <property type="entry name" value="Sc_DH/Rdtase_CS"/>
</dbReference>
<comment type="caution">
    <text evidence="3">The sequence shown here is derived from an EMBL/GenBank/DDBJ whole genome shotgun (WGS) entry which is preliminary data.</text>
</comment>
<dbReference type="EMBL" id="JBDZYD010000001">
    <property type="protein sequence ID" value="MEQ0558289.1"/>
    <property type="molecule type" value="Genomic_DNA"/>
</dbReference>